<evidence type="ECO:0000313" key="2">
    <source>
        <dbReference type="EMBL" id="GBN90006.1"/>
    </source>
</evidence>
<organism evidence="2 3">
    <name type="scientific">Araneus ventricosus</name>
    <name type="common">Orbweaver spider</name>
    <name type="synonym">Epeira ventricosa</name>
    <dbReference type="NCBI Taxonomy" id="182803"/>
    <lineage>
        <taxon>Eukaryota</taxon>
        <taxon>Metazoa</taxon>
        <taxon>Ecdysozoa</taxon>
        <taxon>Arthropoda</taxon>
        <taxon>Chelicerata</taxon>
        <taxon>Arachnida</taxon>
        <taxon>Araneae</taxon>
        <taxon>Araneomorphae</taxon>
        <taxon>Entelegynae</taxon>
        <taxon>Araneoidea</taxon>
        <taxon>Araneidae</taxon>
        <taxon>Araneus</taxon>
    </lineage>
</organism>
<protein>
    <recommendedName>
        <fullName evidence="4">CCHC-type domain-containing protein</fullName>
    </recommendedName>
</protein>
<evidence type="ECO:0000313" key="3">
    <source>
        <dbReference type="Proteomes" id="UP000499080"/>
    </source>
</evidence>
<proteinExistence type="predicted"/>
<dbReference type="EMBL" id="BGPR01023097">
    <property type="protein sequence ID" value="GBN90006.1"/>
    <property type="molecule type" value="Genomic_DNA"/>
</dbReference>
<dbReference type="GO" id="GO:0008270">
    <property type="term" value="F:zinc ion binding"/>
    <property type="evidence" value="ECO:0007669"/>
    <property type="project" value="InterPro"/>
</dbReference>
<feature type="region of interest" description="Disordered" evidence="1">
    <location>
        <begin position="151"/>
        <end position="174"/>
    </location>
</feature>
<evidence type="ECO:0000256" key="1">
    <source>
        <dbReference type="SAM" id="MobiDB-lite"/>
    </source>
</evidence>
<evidence type="ECO:0008006" key="4">
    <source>
        <dbReference type="Google" id="ProtNLM"/>
    </source>
</evidence>
<dbReference type="Proteomes" id="UP000499080">
    <property type="component" value="Unassembled WGS sequence"/>
</dbReference>
<reference evidence="2 3" key="1">
    <citation type="journal article" date="2019" name="Sci. Rep.">
        <title>Orb-weaving spider Araneus ventricosus genome elucidates the spidroin gene catalogue.</title>
        <authorList>
            <person name="Kono N."/>
            <person name="Nakamura H."/>
            <person name="Ohtoshi R."/>
            <person name="Moran D.A.P."/>
            <person name="Shinohara A."/>
            <person name="Yoshida Y."/>
            <person name="Fujiwara M."/>
            <person name="Mori M."/>
            <person name="Tomita M."/>
            <person name="Arakawa K."/>
        </authorList>
    </citation>
    <scope>NUCLEOTIDE SEQUENCE [LARGE SCALE GENOMIC DNA]</scope>
</reference>
<comment type="caution">
    <text evidence="2">The sequence shown here is derived from an EMBL/GenBank/DDBJ whole genome shotgun (WGS) entry which is preliminary data.</text>
</comment>
<dbReference type="AlphaFoldDB" id="A0A4Y2SRE4"/>
<sequence length="394" mass="44510">MSETSSVADTRDAIELEPPLQDATEQGQEEKELETSIRITSAHSLKEPSQYEEMARVTTAAITKITAVLVKARLSSENRKLVQAELETLASVLFDKVEENGSLKAQVAMLQDENTTLHARAAAPRIQEPQVQHQEQAPQKQVPKSYSAILKEKARKRPPPRHVSLVYPRSEETSSEEVKDTLLQEVDLSKANLGIKNIRKISKGRVAIECRSNKDLGKLLDEINANEKISSTLEARIPAKKLPRIIIYDAKRSVTKEELLTKIVAQNEMDEKQVKVLFSLNARTRNKCHWVLEAQPAEFKKILKRGKLTFEWSRLSLREFVRPTRSFRCNHYGHISTRCEANETCPCCGEEGHKGHECEQPENCTAANKKYNIMTPAMQSHTETAPHTCVKLLN</sequence>
<gene>
    <name evidence="2" type="ORF">AVEN_15762_1</name>
</gene>
<keyword evidence="3" id="KW-1185">Reference proteome</keyword>
<feature type="region of interest" description="Disordered" evidence="1">
    <location>
        <begin position="1"/>
        <end position="36"/>
    </location>
</feature>
<dbReference type="InterPro" id="IPR036875">
    <property type="entry name" value="Znf_CCHC_sf"/>
</dbReference>
<name>A0A4Y2SRE4_ARAVE</name>
<dbReference type="GO" id="GO:0003676">
    <property type="term" value="F:nucleic acid binding"/>
    <property type="evidence" value="ECO:0007669"/>
    <property type="project" value="InterPro"/>
</dbReference>
<dbReference type="SUPFAM" id="SSF57756">
    <property type="entry name" value="Retrovirus zinc finger-like domains"/>
    <property type="match status" value="1"/>
</dbReference>
<dbReference type="OrthoDB" id="8122238at2759"/>
<accession>A0A4Y2SRE4</accession>